<dbReference type="Proteomes" id="UP000185781">
    <property type="component" value="Unassembled WGS sequence"/>
</dbReference>
<proteinExistence type="predicted"/>
<name>A0A1N7JZ05_9FLAO</name>
<evidence type="ECO:0000313" key="2">
    <source>
        <dbReference type="Proteomes" id="UP000185781"/>
    </source>
</evidence>
<gene>
    <name evidence="1" type="ORF">SAMN05421785_101180</name>
</gene>
<dbReference type="AlphaFoldDB" id="A0A1N7JZ05"/>
<sequence length="35" mass="4037">MLPKKIGILNFGQLKIKIRIVFAYSGEMILMTLKK</sequence>
<organism evidence="1 2">
    <name type="scientific">Chryseobacterium gambrini</name>
    <dbReference type="NCBI Taxonomy" id="373672"/>
    <lineage>
        <taxon>Bacteria</taxon>
        <taxon>Pseudomonadati</taxon>
        <taxon>Bacteroidota</taxon>
        <taxon>Flavobacteriia</taxon>
        <taxon>Flavobacteriales</taxon>
        <taxon>Weeksellaceae</taxon>
        <taxon>Chryseobacterium group</taxon>
        <taxon>Chryseobacterium</taxon>
    </lineage>
</organism>
<evidence type="ECO:0000313" key="1">
    <source>
        <dbReference type="EMBL" id="SIS54562.1"/>
    </source>
</evidence>
<accession>A0A1N7JZ05</accession>
<reference evidence="1 2" key="1">
    <citation type="submission" date="2017-01" db="EMBL/GenBank/DDBJ databases">
        <authorList>
            <person name="Mah S.A."/>
            <person name="Swanson W.J."/>
            <person name="Moy G.W."/>
            <person name="Vacquier V.D."/>
        </authorList>
    </citation>
    <scope>NUCLEOTIDE SEQUENCE [LARGE SCALE GENOMIC DNA]</scope>
    <source>
        <strain evidence="1 2">DSM 18014</strain>
    </source>
</reference>
<dbReference type="EMBL" id="FTOV01000001">
    <property type="protein sequence ID" value="SIS54562.1"/>
    <property type="molecule type" value="Genomic_DNA"/>
</dbReference>
<protein>
    <submittedName>
        <fullName evidence="1">Uncharacterized protein</fullName>
    </submittedName>
</protein>